<keyword evidence="5" id="KW-1185">Reference proteome</keyword>
<reference evidence="4" key="1">
    <citation type="submission" date="2025-08" db="UniProtKB">
        <authorList>
            <consortium name="Ensembl"/>
        </authorList>
    </citation>
    <scope>IDENTIFICATION</scope>
</reference>
<dbReference type="AlphaFoldDB" id="A0A3B4BH54"/>
<dbReference type="InterPro" id="IPR003598">
    <property type="entry name" value="Ig_sub2"/>
</dbReference>
<evidence type="ECO:0000259" key="3">
    <source>
        <dbReference type="PROSITE" id="PS50835"/>
    </source>
</evidence>
<dbReference type="Gene3D" id="2.60.40.10">
    <property type="entry name" value="Immunoglobulins"/>
    <property type="match status" value="3"/>
</dbReference>
<feature type="domain" description="Ig-like" evidence="3">
    <location>
        <begin position="4"/>
        <end position="99"/>
    </location>
</feature>
<evidence type="ECO:0000256" key="2">
    <source>
        <dbReference type="ARBA" id="ARBA00023180"/>
    </source>
</evidence>
<dbReference type="Pfam" id="PF13927">
    <property type="entry name" value="Ig_3"/>
    <property type="match status" value="2"/>
</dbReference>
<accession>A0A3B4BH54</accession>
<proteinExistence type="predicted"/>
<dbReference type="InterPro" id="IPR050467">
    <property type="entry name" value="LRFN"/>
</dbReference>
<keyword evidence="2" id="KW-0325">Glycoprotein</keyword>
<dbReference type="InterPro" id="IPR007110">
    <property type="entry name" value="Ig-like_dom"/>
</dbReference>
<keyword evidence="1" id="KW-0732">Signal</keyword>
<name>A0A3B4BH54_9GOBI</name>
<dbReference type="Ensembl" id="ENSPMGT00000029567.1">
    <property type="protein sequence ID" value="ENSPMGP00000027759.1"/>
    <property type="gene ID" value="ENSPMGG00000022390.1"/>
</dbReference>
<dbReference type="PANTHER" id="PTHR45842:SF12">
    <property type="entry name" value="KEKKON 5, ISOFORM A"/>
    <property type="match status" value="1"/>
</dbReference>
<feature type="domain" description="Ig-like" evidence="3">
    <location>
        <begin position="113"/>
        <end position="205"/>
    </location>
</feature>
<organism evidence="4 5">
    <name type="scientific">Periophthalmus magnuspinnatus</name>
    <dbReference type="NCBI Taxonomy" id="409849"/>
    <lineage>
        <taxon>Eukaryota</taxon>
        <taxon>Metazoa</taxon>
        <taxon>Chordata</taxon>
        <taxon>Craniata</taxon>
        <taxon>Vertebrata</taxon>
        <taxon>Euteleostomi</taxon>
        <taxon>Actinopterygii</taxon>
        <taxon>Neopterygii</taxon>
        <taxon>Teleostei</taxon>
        <taxon>Neoteleostei</taxon>
        <taxon>Acanthomorphata</taxon>
        <taxon>Gobiaria</taxon>
        <taxon>Gobiiformes</taxon>
        <taxon>Gobioidei</taxon>
        <taxon>Gobiidae</taxon>
        <taxon>Oxudercinae</taxon>
        <taxon>Periophthalmus</taxon>
    </lineage>
</organism>
<dbReference type="PANTHER" id="PTHR45842">
    <property type="entry name" value="SYNAPTIC ADHESION-LIKE MOLECULE SALM"/>
    <property type="match status" value="1"/>
</dbReference>
<dbReference type="InterPro" id="IPR013783">
    <property type="entry name" value="Ig-like_fold"/>
</dbReference>
<reference evidence="4" key="2">
    <citation type="submission" date="2025-09" db="UniProtKB">
        <authorList>
            <consortium name="Ensembl"/>
        </authorList>
    </citation>
    <scope>IDENTIFICATION</scope>
</reference>
<evidence type="ECO:0000256" key="1">
    <source>
        <dbReference type="ARBA" id="ARBA00022729"/>
    </source>
</evidence>
<dbReference type="CDD" id="cd00096">
    <property type="entry name" value="Ig"/>
    <property type="match status" value="1"/>
</dbReference>
<dbReference type="SMART" id="SM00408">
    <property type="entry name" value="IGc2"/>
    <property type="match status" value="2"/>
</dbReference>
<dbReference type="SMART" id="SM00409">
    <property type="entry name" value="IG"/>
    <property type="match status" value="2"/>
</dbReference>
<dbReference type="SUPFAM" id="SSF48726">
    <property type="entry name" value="Immunoglobulin"/>
    <property type="match status" value="3"/>
</dbReference>
<protein>
    <recommendedName>
        <fullName evidence="3">Ig-like domain-containing protein</fullName>
    </recommendedName>
</protein>
<dbReference type="InterPro" id="IPR036179">
    <property type="entry name" value="Ig-like_dom_sf"/>
</dbReference>
<evidence type="ECO:0000313" key="4">
    <source>
        <dbReference type="Ensembl" id="ENSPMGP00000027759.1"/>
    </source>
</evidence>
<dbReference type="STRING" id="409849.ENSPMGP00000027759"/>
<sequence>MALPSWLMQSYTDLQLNRQGSSGKRVKLNFDLQCSVQSSGEPVITWILPDGTKIVAPSDNSDERLSISADGKLQIKMAEHKDAGNYYCVAKVDEDVAISPFYVSIQDSSNPQPGEDQTTTPVELVAGNSLNLDCNGFGSPDPEVNWIIPNGNIVSFKSNTSRVSVYSNGTLHISQSVPPDSGFYKCVVLNQYVFQQMPIENITATENGIVYLDCTANGSPQPTIRWTTPQNIKTIIGT</sequence>
<dbReference type="PROSITE" id="PS50835">
    <property type="entry name" value="IG_LIKE"/>
    <property type="match status" value="2"/>
</dbReference>
<evidence type="ECO:0000313" key="5">
    <source>
        <dbReference type="Proteomes" id="UP000261520"/>
    </source>
</evidence>
<dbReference type="InterPro" id="IPR003599">
    <property type="entry name" value="Ig_sub"/>
</dbReference>
<dbReference type="Proteomes" id="UP000261520">
    <property type="component" value="Unplaced"/>
</dbReference>